<dbReference type="EMBL" id="CM009303">
    <property type="protein sequence ID" value="KAI9382467.1"/>
    <property type="molecule type" value="Genomic_DNA"/>
</dbReference>
<comment type="caution">
    <text evidence="1">The sequence shown here is derived from an EMBL/GenBank/DDBJ whole genome shotgun (WGS) entry which is preliminary data.</text>
</comment>
<dbReference type="Proteomes" id="UP000006729">
    <property type="component" value="Chromosome 14"/>
</dbReference>
<evidence type="ECO:0000313" key="2">
    <source>
        <dbReference type="Proteomes" id="UP000006729"/>
    </source>
</evidence>
<name>A0ACC0S065_POPTR</name>
<organism evidence="1 2">
    <name type="scientific">Populus trichocarpa</name>
    <name type="common">Western balsam poplar</name>
    <name type="synonym">Populus balsamifera subsp. trichocarpa</name>
    <dbReference type="NCBI Taxonomy" id="3694"/>
    <lineage>
        <taxon>Eukaryota</taxon>
        <taxon>Viridiplantae</taxon>
        <taxon>Streptophyta</taxon>
        <taxon>Embryophyta</taxon>
        <taxon>Tracheophyta</taxon>
        <taxon>Spermatophyta</taxon>
        <taxon>Magnoliopsida</taxon>
        <taxon>eudicotyledons</taxon>
        <taxon>Gunneridae</taxon>
        <taxon>Pentapetalae</taxon>
        <taxon>rosids</taxon>
        <taxon>fabids</taxon>
        <taxon>Malpighiales</taxon>
        <taxon>Salicaceae</taxon>
        <taxon>Saliceae</taxon>
        <taxon>Populus</taxon>
    </lineage>
</organism>
<evidence type="ECO:0000313" key="1">
    <source>
        <dbReference type="EMBL" id="KAI9382467.1"/>
    </source>
</evidence>
<gene>
    <name evidence="1" type="ORF">POPTR_014G137550v4</name>
</gene>
<keyword evidence="2" id="KW-1185">Reference proteome</keyword>
<protein>
    <submittedName>
        <fullName evidence="1">Uncharacterized protein</fullName>
    </submittedName>
</protein>
<reference evidence="1 2" key="1">
    <citation type="journal article" date="2006" name="Science">
        <title>The genome of black cottonwood, Populus trichocarpa (Torr. &amp; Gray).</title>
        <authorList>
            <person name="Tuskan G.A."/>
            <person name="Difazio S."/>
            <person name="Jansson S."/>
            <person name="Bohlmann J."/>
            <person name="Grigoriev I."/>
            <person name="Hellsten U."/>
            <person name="Putnam N."/>
            <person name="Ralph S."/>
            <person name="Rombauts S."/>
            <person name="Salamov A."/>
            <person name="Schein J."/>
            <person name="Sterck L."/>
            <person name="Aerts A."/>
            <person name="Bhalerao R.R."/>
            <person name="Bhalerao R.P."/>
            <person name="Blaudez D."/>
            <person name="Boerjan W."/>
            <person name="Brun A."/>
            <person name="Brunner A."/>
            <person name="Busov V."/>
            <person name="Campbell M."/>
            <person name="Carlson J."/>
            <person name="Chalot M."/>
            <person name="Chapman J."/>
            <person name="Chen G.L."/>
            <person name="Cooper D."/>
            <person name="Coutinho P.M."/>
            <person name="Couturier J."/>
            <person name="Covert S."/>
            <person name="Cronk Q."/>
            <person name="Cunningham R."/>
            <person name="Davis J."/>
            <person name="Degroeve S."/>
            <person name="Dejardin A."/>
            <person name="Depamphilis C."/>
            <person name="Detter J."/>
            <person name="Dirks B."/>
            <person name="Dubchak I."/>
            <person name="Duplessis S."/>
            <person name="Ehlting J."/>
            <person name="Ellis B."/>
            <person name="Gendler K."/>
            <person name="Goodstein D."/>
            <person name="Gribskov M."/>
            <person name="Grimwood J."/>
            <person name="Groover A."/>
            <person name="Gunter L."/>
            <person name="Hamberger B."/>
            <person name="Heinze B."/>
            <person name="Helariutta Y."/>
            <person name="Henrissat B."/>
            <person name="Holligan D."/>
            <person name="Holt R."/>
            <person name="Huang W."/>
            <person name="Islam-Faridi N."/>
            <person name="Jones S."/>
            <person name="Jones-Rhoades M."/>
            <person name="Jorgensen R."/>
            <person name="Joshi C."/>
            <person name="Kangasjarvi J."/>
            <person name="Karlsson J."/>
            <person name="Kelleher C."/>
            <person name="Kirkpatrick R."/>
            <person name="Kirst M."/>
            <person name="Kohler A."/>
            <person name="Kalluri U."/>
            <person name="Larimer F."/>
            <person name="Leebens-Mack J."/>
            <person name="Leple J.C."/>
            <person name="Locascio P."/>
            <person name="Lou Y."/>
            <person name="Lucas S."/>
            <person name="Martin F."/>
            <person name="Montanini B."/>
            <person name="Napoli C."/>
            <person name="Nelson D.R."/>
            <person name="Nelson C."/>
            <person name="Nieminen K."/>
            <person name="Nilsson O."/>
            <person name="Pereda V."/>
            <person name="Peter G."/>
            <person name="Philippe R."/>
            <person name="Pilate G."/>
            <person name="Poliakov A."/>
            <person name="Razumovskaya J."/>
            <person name="Richardson P."/>
            <person name="Rinaldi C."/>
            <person name="Ritland K."/>
            <person name="Rouze P."/>
            <person name="Ryaboy D."/>
            <person name="Schmutz J."/>
            <person name="Schrader J."/>
            <person name="Segerman B."/>
            <person name="Shin H."/>
            <person name="Siddiqui A."/>
            <person name="Sterky F."/>
            <person name="Terry A."/>
            <person name="Tsai C.J."/>
            <person name="Uberbacher E."/>
            <person name="Unneberg P."/>
            <person name="Vahala J."/>
            <person name="Wall K."/>
            <person name="Wessler S."/>
            <person name="Yang G."/>
            <person name="Yin T."/>
            <person name="Douglas C."/>
            <person name="Marra M."/>
            <person name="Sandberg G."/>
            <person name="Van de Peer Y."/>
            <person name="Rokhsar D."/>
        </authorList>
    </citation>
    <scope>NUCLEOTIDE SEQUENCE [LARGE SCALE GENOMIC DNA]</scope>
    <source>
        <strain evidence="2">cv. Nisqually</strain>
    </source>
</reference>
<accession>A0ACC0S065</accession>
<proteinExistence type="predicted"/>
<sequence length="114" mass="12180">MTQKEDSKQKGNKGTDPTVPSIFAGQTPQKHHRSNSTSTNRDPPSTTPSPSAATTDPHINGPRPAETPQTPPPLPSHRRLQAESRSPASCTIADSSGHSSQKLGKQGRKKENHS</sequence>